<dbReference type="EMBL" id="CAJNOO010002541">
    <property type="protein sequence ID" value="CAF1277370.1"/>
    <property type="molecule type" value="Genomic_DNA"/>
</dbReference>
<dbReference type="Proteomes" id="UP000663823">
    <property type="component" value="Unassembled WGS sequence"/>
</dbReference>
<organism evidence="1 3">
    <name type="scientific">Rotaria sordida</name>
    <dbReference type="NCBI Taxonomy" id="392033"/>
    <lineage>
        <taxon>Eukaryota</taxon>
        <taxon>Metazoa</taxon>
        <taxon>Spiralia</taxon>
        <taxon>Gnathifera</taxon>
        <taxon>Rotifera</taxon>
        <taxon>Eurotatoria</taxon>
        <taxon>Bdelloidea</taxon>
        <taxon>Philodinida</taxon>
        <taxon>Philodinidae</taxon>
        <taxon>Rotaria</taxon>
    </lineage>
</organism>
<dbReference type="Proteomes" id="UP000663882">
    <property type="component" value="Unassembled WGS sequence"/>
</dbReference>
<dbReference type="AlphaFoldDB" id="A0A815BWM1"/>
<comment type="caution">
    <text evidence="1">The sequence shown here is derived from an EMBL/GenBank/DDBJ whole genome shotgun (WGS) entry which is preliminary data.</text>
</comment>
<evidence type="ECO:0000313" key="1">
    <source>
        <dbReference type="EMBL" id="CAF1277370.1"/>
    </source>
</evidence>
<name>A0A815BWM1_9BILA</name>
<evidence type="ECO:0000313" key="3">
    <source>
        <dbReference type="Proteomes" id="UP000663882"/>
    </source>
</evidence>
<dbReference type="EMBL" id="CAJOAX010023307">
    <property type="protein sequence ID" value="CAF4211587.1"/>
    <property type="molecule type" value="Genomic_DNA"/>
</dbReference>
<sequence>MDSHDKICFQNLLEEIYGESVCVQHMEQQFDKEQIASDCKVRYYKVHFTRGMKHLDTKQIISKEASLHENRALALLCEQKQAISPTLTSNLLSEKSHFYQQYADPEIKGQDPFDPITKAYAHTLARIYYINLGQHPEWLRSATENFEDRLWLRASCKEWHRNLTISKFALEYGCYTDRLDDLLSRLIAFLHERTIEGYIINTNSYRS</sequence>
<reference evidence="1" key="1">
    <citation type="submission" date="2021-02" db="EMBL/GenBank/DDBJ databases">
        <authorList>
            <person name="Nowell W R."/>
        </authorList>
    </citation>
    <scope>NUCLEOTIDE SEQUENCE</scope>
</reference>
<proteinExistence type="predicted"/>
<protein>
    <submittedName>
        <fullName evidence="1">Uncharacterized protein</fullName>
    </submittedName>
</protein>
<accession>A0A815BWM1</accession>
<evidence type="ECO:0000313" key="2">
    <source>
        <dbReference type="EMBL" id="CAF4211587.1"/>
    </source>
</evidence>
<gene>
    <name evidence="2" type="ORF">OTI717_LOCUS39006</name>
    <name evidence="1" type="ORF">RFH988_LOCUS28513</name>
</gene>